<reference evidence="2" key="1">
    <citation type="journal article" date="2019" name="Int. J. Syst. Evol. Microbiol.">
        <title>The Global Catalogue of Microorganisms (GCM) 10K type strain sequencing project: providing services to taxonomists for standard genome sequencing and annotation.</title>
        <authorList>
            <consortium name="The Broad Institute Genomics Platform"/>
            <consortium name="The Broad Institute Genome Sequencing Center for Infectious Disease"/>
            <person name="Wu L."/>
            <person name="Ma J."/>
        </authorList>
    </citation>
    <scope>NUCLEOTIDE SEQUENCE [LARGE SCALE GENOMIC DNA]</scope>
    <source>
        <strain evidence="2">CGMCC 1.12237</strain>
    </source>
</reference>
<dbReference type="Gene3D" id="3.40.50.1240">
    <property type="entry name" value="Phosphoglycerate mutase-like"/>
    <property type="match status" value="1"/>
</dbReference>
<comment type="caution">
    <text evidence="1">The sequence shown here is derived from an EMBL/GenBank/DDBJ whole genome shotgun (WGS) entry which is preliminary data.</text>
</comment>
<sequence length="187" mass="21450">MRISLIRHGRSMLTNNEKMSLFEYNNWLTDYDNAGVLQEVSYHSETIEIVEKANIFITSDLKRSIESALLLNANEKIISDPLFRETGLPNAYPKIANLKLSPASWTVILRCLWLMGYSSGCESLRDARIRAKNAAERLINVAKEYEYVVLVGHGFFNMLIAKELQKKGLKGKRRTGSQHWKVTTYSY</sequence>
<dbReference type="InterPro" id="IPR013078">
    <property type="entry name" value="His_Pase_superF_clade-1"/>
</dbReference>
<dbReference type="Proteomes" id="UP001596147">
    <property type="component" value="Unassembled WGS sequence"/>
</dbReference>
<organism evidence="1 2">
    <name type="scientific">Lederbergia graminis</name>
    <dbReference type="NCBI Taxonomy" id="735518"/>
    <lineage>
        <taxon>Bacteria</taxon>
        <taxon>Bacillati</taxon>
        <taxon>Bacillota</taxon>
        <taxon>Bacilli</taxon>
        <taxon>Bacillales</taxon>
        <taxon>Bacillaceae</taxon>
        <taxon>Lederbergia</taxon>
    </lineage>
</organism>
<gene>
    <name evidence="1" type="ORF">ACFPM4_16850</name>
</gene>
<dbReference type="EMBL" id="JBHSMC010000026">
    <property type="protein sequence ID" value="MFC5466391.1"/>
    <property type="molecule type" value="Genomic_DNA"/>
</dbReference>
<dbReference type="SUPFAM" id="SSF53254">
    <property type="entry name" value="Phosphoglycerate mutase-like"/>
    <property type="match status" value="1"/>
</dbReference>
<dbReference type="Pfam" id="PF00300">
    <property type="entry name" value="His_Phos_1"/>
    <property type="match status" value="1"/>
</dbReference>
<evidence type="ECO:0000313" key="1">
    <source>
        <dbReference type="EMBL" id="MFC5466391.1"/>
    </source>
</evidence>
<evidence type="ECO:0000313" key="2">
    <source>
        <dbReference type="Proteomes" id="UP001596147"/>
    </source>
</evidence>
<proteinExistence type="predicted"/>
<keyword evidence="2" id="KW-1185">Reference proteome</keyword>
<name>A0ABW0LM71_9BACI</name>
<accession>A0ABW0LM71</accession>
<dbReference type="RefSeq" id="WP_382354371.1">
    <property type="nucleotide sequence ID" value="NZ_JBHSMC010000026.1"/>
</dbReference>
<protein>
    <submittedName>
        <fullName evidence="1">Histidine phosphatase family protein</fullName>
    </submittedName>
</protein>
<dbReference type="InterPro" id="IPR029033">
    <property type="entry name" value="His_PPase_superfam"/>
</dbReference>